<protein>
    <submittedName>
        <fullName evidence="2">Uncharacterized protein</fullName>
    </submittedName>
</protein>
<reference evidence="2" key="1">
    <citation type="submission" date="2015-07" db="EMBL/GenBank/DDBJ databases">
        <title>MeaNS - Measles Nucleotide Surveillance Program.</title>
        <authorList>
            <person name="Tran T."/>
            <person name="Druce J."/>
        </authorList>
    </citation>
    <scope>NUCLEOTIDE SEQUENCE</scope>
    <source>
        <strain evidence="2">UCB-OBI-ISO-001</strain>
        <tissue evidence="2">Gonad</tissue>
    </source>
</reference>
<feature type="region of interest" description="Disordered" evidence="1">
    <location>
        <begin position="1"/>
        <end position="52"/>
    </location>
</feature>
<sequence>MAEEVPAARKTSTPRARSSSLVSKIREDSNLSVNPALQGDREPGAVAKTDEDINRNASDVAAVAPCVTQSNPSPSSTFNNINNHNNSNNNSSNSSTSSSSSSNNNNNNNINNNHNNHNNKSARIIANTTETVHDEPEEEELPYPGFVPTALYCLNQTNKLRWVCLKIITWPYPFKSQ</sequence>
<feature type="region of interest" description="Disordered" evidence="1">
    <location>
        <begin position="65"/>
        <end position="119"/>
    </location>
</feature>
<feature type="compositionally biased region" description="Polar residues" evidence="1">
    <location>
        <begin position="10"/>
        <end position="22"/>
    </location>
</feature>
<organism evidence="2">
    <name type="scientific">Octopus bimaculoides</name>
    <name type="common">California two-spotted octopus</name>
    <dbReference type="NCBI Taxonomy" id="37653"/>
    <lineage>
        <taxon>Eukaryota</taxon>
        <taxon>Metazoa</taxon>
        <taxon>Spiralia</taxon>
        <taxon>Lophotrochozoa</taxon>
        <taxon>Mollusca</taxon>
        <taxon>Cephalopoda</taxon>
        <taxon>Coleoidea</taxon>
        <taxon>Octopodiformes</taxon>
        <taxon>Octopoda</taxon>
        <taxon>Incirrata</taxon>
        <taxon>Octopodidae</taxon>
        <taxon>Octopus</taxon>
    </lineage>
</organism>
<feature type="compositionally biased region" description="Low complexity" evidence="1">
    <location>
        <begin position="75"/>
        <end position="119"/>
    </location>
</feature>
<accession>A0A0L8I4M2</accession>
<gene>
    <name evidence="2" type="ORF">OCBIM_22036620mg</name>
</gene>
<evidence type="ECO:0000256" key="1">
    <source>
        <dbReference type="SAM" id="MobiDB-lite"/>
    </source>
</evidence>
<evidence type="ECO:0000313" key="2">
    <source>
        <dbReference type="EMBL" id="KOF96015.1"/>
    </source>
</evidence>
<dbReference type="EMBL" id="KQ416651">
    <property type="protein sequence ID" value="KOF96015.1"/>
    <property type="molecule type" value="Genomic_DNA"/>
</dbReference>
<dbReference type="AlphaFoldDB" id="A0A0L8I4M2"/>
<name>A0A0L8I4M2_OCTBM</name>
<proteinExistence type="predicted"/>
<feature type="compositionally biased region" description="Basic and acidic residues" evidence="1">
    <location>
        <begin position="39"/>
        <end position="52"/>
    </location>
</feature>